<dbReference type="Pfam" id="PF00805">
    <property type="entry name" value="Pentapeptide"/>
    <property type="match status" value="1"/>
</dbReference>
<dbReference type="InterPro" id="IPR001646">
    <property type="entry name" value="5peptide_repeat"/>
</dbReference>
<keyword evidence="2" id="KW-1185">Reference proteome</keyword>
<organism evidence="1 2">
    <name type="scientific">Paenibacillus agricola</name>
    <dbReference type="NCBI Taxonomy" id="2716264"/>
    <lineage>
        <taxon>Bacteria</taxon>
        <taxon>Bacillati</taxon>
        <taxon>Bacillota</taxon>
        <taxon>Bacilli</taxon>
        <taxon>Bacillales</taxon>
        <taxon>Paenibacillaceae</taxon>
        <taxon>Paenibacillus</taxon>
    </lineage>
</organism>
<dbReference type="RefSeq" id="WP_166157701.1">
    <property type="nucleotide sequence ID" value="NZ_JAAOIW010000029.1"/>
</dbReference>
<name>A0ABX0JI27_9BACL</name>
<evidence type="ECO:0000313" key="2">
    <source>
        <dbReference type="Proteomes" id="UP001165962"/>
    </source>
</evidence>
<proteinExistence type="predicted"/>
<comment type="caution">
    <text evidence="1">The sequence shown here is derived from an EMBL/GenBank/DDBJ whole genome shotgun (WGS) entry which is preliminary data.</text>
</comment>
<accession>A0ABX0JI27</accession>
<dbReference type="SUPFAM" id="SSF141571">
    <property type="entry name" value="Pentapeptide repeat-like"/>
    <property type="match status" value="1"/>
</dbReference>
<evidence type="ECO:0000313" key="1">
    <source>
        <dbReference type="EMBL" id="NHN35238.1"/>
    </source>
</evidence>
<reference evidence="1" key="1">
    <citation type="submission" date="2020-03" db="EMBL/GenBank/DDBJ databases">
        <title>Draft sequencing of Paenibacilllus sp. S3N08.</title>
        <authorList>
            <person name="Kim D.-U."/>
        </authorList>
    </citation>
    <scope>NUCLEOTIDE SEQUENCE</scope>
    <source>
        <strain evidence="1">S3N08</strain>
    </source>
</reference>
<gene>
    <name evidence="1" type="ORF">G9U52_36545</name>
</gene>
<dbReference type="Gene3D" id="2.160.20.80">
    <property type="entry name" value="E3 ubiquitin-protein ligase SopA"/>
    <property type="match status" value="1"/>
</dbReference>
<dbReference type="EMBL" id="JAAOIW010000029">
    <property type="protein sequence ID" value="NHN35238.1"/>
    <property type="molecule type" value="Genomic_DNA"/>
</dbReference>
<sequence length="61" mass="6870">MKMVIIRTHANGDVKINSETFQFVNLNGMDLHRAILSHEDLSGSTLVGTNLRGAEIEYFYT</sequence>
<dbReference type="Proteomes" id="UP001165962">
    <property type="component" value="Unassembled WGS sequence"/>
</dbReference>
<protein>
    <submittedName>
        <fullName evidence="1">Pentapeptide repeat-containing protein</fullName>
    </submittedName>
</protein>